<sequence>MSEEDEWNPPSHHLSLNPLDILNLDKGKRQWVIALSELYADGPFAAISRKPPPTVTPIHTKVRTIQHITDRHGGVHGNQYRQSSSVSWLRGLGTCPYMMILEYRTYFNVGRSKSVGKSGLSKLCNWACGVLHNWYQEQVSKQLASNFISFNSTGPVMRDSISLVVPASTFKMSFVTLTLGGD</sequence>
<keyword evidence="2" id="KW-1185">Reference proteome</keyword>
<dbReference type="HOGENOM" id="CLU_1482226_0_0_1"/>
<dbReference type="RefSeq" id="XP_001887083.1">
    <property type="nucleotide sequence ID" value="XM_001887048.1"/>
</dbReference>
<dbReference type="Proteomes" id="UP000001194">
    <property type="component" value="Unassembled WGS sequence"/>
</dbReference>
<protein>
    <submittedName>
        <fullName evidence="1">Predicted protein</fullName>
    </submittedName>
</protein>
<dbReference type="InParanoid" id="B0DSZ5"/>
<reference evidence="1 2" key="1">
    <citation type="journal article" date="2008" name="Nature">
        <title>The genome of Laccaria bicolor provides insights into mycorrhizal symbiosis.</title>
        <authorList>
            <person name="Martin F."/>
            <person name="Aerts A."/>
            <person name="Ahren D."/>
            <person name="Brun A."/>
            <person name="Danchin E.G.J."/>
            <person name="Duchaussoy F."/>
            <person name="Gibon J."/>
            <person name="Kohler A."/>
            <person name="Lindquist E."/>
            <person name="Pereda V."/>
            <person name="Salamov A."/>
            <person name="Shapiro H.J."/>
            <person name="Wuyts J."/>
            <person name="Blaudez D."/>
            <person name="Buee M."/>
            <person name="Brokstein P."/>
            <person name="Canbaeck B."/>
            <person name="Cohen D."/>
            <person name="Courty P.E."/>
            <person name="Coutinho P.M."/>
            <person name="Delaruelle C."/>
            <person name="Detter J.C."/>
            <person name="Deveau A."/>
            <person name="DiFazio S."/>
            <person name="Duplessis S."/>
            <person name="Fraissinet-Tachet L."/>
            <person name="Lucic E."/>
            <person name="Frey-Klett P."/>
            <person name="Fourrey C."/>
            <person name="Feussner I."/>
            <person name="Gay G."/>
            <person name="Grimwood J."/>
            <person name="Hoegger P.J."/>
            <person name="Jain P."/>
            <person name="Kilaru S."/>
            <person name="Labbe J."/>
            <person name="Lin Y.C."/>
            <person name="Legue V."/>
            <person name="Le Tacon F."/>
            <person name="Marmeisse R."/>
            <person name="Melayah D."/>
            <person name="Montanini B."/>
            <person name="Muratet M."/>
            <person name="Nehls U."/>
            <person name="Niculita-Hirzel H."/>
            <person name="Oudot-Le Secq M.P."/>
            <person name="Peter M."/>
            <person name="Quesneville H."/>
            <person name="Rajashekar B."/>
            <person name="Reich M."/>
            <person name="Rouhier N."/>
            <person name="Schmutz J."/>
            <person name="Yin T."/>
            <person name="Chalot M."/>
            <person name="Henrissat B."/>
            <person name="Kuees U."/>
            <person name="Lucas S."/>
            <person name="Van de Peer Y."/>
            <person name="Podila G.K."/>
            <person name="Polle A."/>
            <person name="Pukkila P.J."/>
            <person name="Richardson P.M."/>
            <person name="Rouze P."/>
            <person name="Sanders I.R."/>
            <person name="Stajich J.E."/>
            <person name="Tunlid A."/>
            <person name="Tuskan G."/>
            <person name="Grigoriev I.V."/>
        </authorList>
    </citation>
    <scope>NUCLEOTIDE SEQUENCE [LARGE SCALE GENOMIC DNA]</scope>
    <source>
        <strain evidence="2">S238N-H82 / ATCC MYA-4686</strain>
    </source>
</reference>
<evidence type="ECO:0000313" key="2">
    <source>
        <dbReference type="Proteomes" id="UP000001194"/>
    </source>
</evidence>
<evidence type="ECO:0000313" key="1">
    <source>
        <dbReference type="EMBL" id="EDR02406.1"/>
    </source>
</evidence>
<gene>
    <name evidence="1" type="ORF">LACBIDRAFT_332510</name>
</gene>
<dbReference type="GeneID" id="6082715"/>
<organism evidence="2">
    <name type="scientific">Laccaria bicolor (strain S238N-H82 / ATCC MYA-4686)</name>
    <name type="common">Bicoloured deceiver</name>
    <name type="synonym">Laccaria laccata var. bicolor</name>
    <dbReference type="NCBI Taxonomy" id="486041"/>
    <lineage>
        <taxon>Eukaryota</taxon>
        <taxon>Fungi</taxon>
        <taxon>Dikarya</taxon>
        <taxon>Basidiomycota</taxon>
        <taxon>Agaricomycotina</taxon>
        <taxon>Agaricomycetes</taxon>
        <taxon>Agaricomycetidae</taxon>
        <taxon>Agaricales</taxon>
        <taxon>Agaricineae</taxon>
        <taxon>Hydnangiaceae</taxon>
        <taxon>Laccaria</taxon>
    </lineage>
</organism>
<proteinExistence type="predicted"/>
<dbReference type="EMBL" id="DS547131">
    <property type="protein sequence ID" value="EDR02406.1"/>
    <property type="molecule type" value="Genomic_DNA"/>
</dbReference>
<name>B0DSZ5_LACBS</name>
<dbReference type="AlphaFoldDB" id="B0DSZ5"/>
<accession>B0DSZ5</accession>
<dbReference type="KEGG" id="lbc:LACBIDRAFT_332510"/>